<sequence>MIDLEERLLTRWSARKFLVAGIIIAAMGYLPLQLYIMFGPRDGNPIGLGLLFITVTPVGLGVVAIGLVKLIVGFFLGRRS</sequence>
<organism evidence="2 3">
    <name type="scientific">Thermochromatium tepidum ATCC 43061</name>
    <dbReference type="NCBI Taxonomy" id="316276"/>
    <lineage>
        <taxon>Bacteria</taxon>
        <taxon>Pseudomonadati</taxon>
        <taxon>Pseudomonadota</taxon>
        <taxon>Gammaproteobacteria</taxon>
        <taxon>Chromatiales</taxon>
        <taxon>Chromatiaceae</taxon>
        <taxon>Thermochromatium</taxon>
    </lineage>
</organism>
<evidence type="ECO:0000313" key="2">
    <source>
        <dbReference type="EMBL" id="QGU32304.1"/>
    </source>
</evidence>
<dbReference type="OrthoDB" id="5706066at2"/>
<dbReference type="AlphaFoldDB" id="A0A6I6DXM2"/>
<keyword evidence="1" id="KW-0472">Membrane</keyword>
<feature type="transmembrane region" description="Helical" evidence="1">
    <location>
        <begin position="50"/>
        <end position="76"/>
    </location>
</feature>
<dbReference type="KEGG" id="ttp:E6P07_04440"/>
<protein>
    <submittedName>
        <fullName evidence="2">Uncharacterized protein</fullName>
    </submittedName>
</protein>
<evidence type="ECO:0000313" key="3">
    <source>
        <dbReference type="Proteomes" id="UP000426424"/>
    </source>
</evidence>
<proteinExistence type="predicted"/>
<dbReference type="EMBL" id="CP039268">
    <property type="protein sequence ID" value="QGU32304.1"/>
    <property type="molecule type" value="Genomic_DNA"/>
</dbReference>
<keyword evidence="3" id="KW-1185">Reference proteome</keyword>
<dbReference type="RefSeq" id="WP_153974502.1">
    <property type="nucleotide sequence ID" value="NZ_CP039268.1"/>
</dbReference>
<evidence type="ECO:0000256" key="1">
    <source>
        <dbReference type="SAM" id="Phobius"/>
    </source>
</evidence>
<dbReference type="Proteomes" id="UP000426424">
    <property type="component" value="Chromosome"/>
</dbReference>
<feature type="transmembrane region" description="Helical" evidence="1">
    <location>
        <begin position="17"/>
        <end position="38"/>
    </location>
</feature>
<gene>
    <name evidence="2" type="ORF">E6P07_04440</name>
</gene>
<accession>A0A6I6DXM2</accession>
<keyword evidence="1" id="KW-0812">Transmembrane</keyword>
<reference evidence="2 3" key="1">
    <citation type="submission" date="2019-12" db="EMBL/GenBank/DDBJ databases">
        <title>The complete genome of the thermophilic, anoxygenic phototrophic gammaproteobacterium Thermochromatium tepidum.</title>
        <authorList>
            <person name="Sattley W.M."/>
            <person name="Swingley W.D."/>
            <person name="Burchell B.M."/>
            <person name="Gurbani S.A."/>
            <person name="Kujawa C.M."/>
            <person name="Nuccio D.A."/>
            <person name="Schladweiler J."/>
            <person name="Shaffer K.N."/>
            <person name="Stokes L.M."/>
            <person name="Touchman J.W."/>
            <person name="Blankenship R.E."/>
            <person name="Madigan M.T."/>
        </authorList>
    </citation>
    <scope>NUCLEOTIDE SEQUENCE [LARGE SCALE GENOMIC DNA]</scope>
    <source>
        <strain evidence="2 3">ATCC 43061</strain>
    </source>
</reference>
<keyword evidence="1" id="KW-1133">Transmembrane helix</keyword>
<name>A0A6I6DXM2_THETI</name>